<keyword evidence="3" id="KW-1185">Reference proteome</keyword>
<evidence type="ECO:0000313" key="3">
    <source>
        <dbReference type="Proteomes" id="UP000298458"/>
    </source>
</evidence>
<proteinExistence type="predicted"/>
<keyword evidence="1" id="KW-1133">Transmembrane helix</keyword>
<feature type="transmembrane region" description="Helical" evidence="1">
    <location>
        <begin position="12"/>
        <end position="35"/>
    </location>
</feature>
<keyword evidence="1" id="KW-0812">Transmembrane</keyword>
<reference evidence="2" key="1">
    <citation type="journal article" date="2019" name="PLoS Negl. Trop. Dis.">
        <title>Revisiting the worldwide diversity of Leptospira species in the environment.</title>
        <authorList>
            <person name="Vincent A.T."/>
            <person name="Schiettekatte O."/>
            <person name="Bourhy P."/>
            <person name="Veyrier F.J."/>
            <person name="Picardeau M."/>
        </authorList>
    </citation>
    <scope>NUCLEOTIDE SEQUENCE [LARGE SCALE GENOMIC DNA]</scope>
    <source>
        <strain evidence="2">SSW15</strain>
    </source>
</reference>
<comment type="caution">
    <text evidence="2">The sequence shown here is derived from an EMBL/GenBank/DDBJ whole genome shotgun (WGS) entry which is preliminary data.</text>
</comment>
<evidence type="ECO:0000313" key="2">
    <source>
        <dbReference type="EMBL" id="TGK08819.1"/>
    </source>
</evidence>
<evidence type="ECO:0000256" key="1">
    <source>
        <dbReference type="SAM" id="Phobius"/>
    </source>
</evidence>
<dbReference type="OrthoDB" id="340225at2"/>
<sequence>MIWEPQIQDWIVHAIVGATALYLLFPFLSTLKSLFGKTSEEEIRFGCYEDACSACRVVPIKKETPLRKRKNS</sequence>
<protein>
    <submittedName>
        <fullName evidence="2">Uncharacterized protein</fullName>
    </submittedName>
</protein>
<dbReference type="Proteomes" id="UP000298458">
    <property type="component" value="Unassembled WGS sequence"/>
</dbReference>
<gene>
    <name evidence="2" type="ORF">EHO60_12285</name>
</gene>
<organism evidence="2 3">
    <name type="scientific">Leptospira fletcheri</name>
    <dbReference type="NCBI Taxonomy" id="2484981"/>
    <lineage>
        <taxon>Bacteria</taxon>
        <taxon>Pseudomonadati</taxon>
        <taxon>Spirochaetota</taxon>
        <taxon>Spirochaetia</taxon>
        <taxon>Leptospirales</taxon>
        <taxon>Leptospiraceae</taxon>
        <taxon>Leptospira</taxon>
    </lineage>
</organism>
<dbReference type="EMBL" id="RQET01000009">
    <property type="protein sequence ID" value="TGK08819.1"/>
    <property type="molecule type" value="Genomic_DNA"/>
</dbReference>
<keyword evidence="1" id="KW-0472">Membrane</keyword>
<name>A0A4V3JD70_9LEPT</name>
<dbReference type="AlphaFoldDB" id="A0A4V3JD70"/>
<accession>A0A4V3JD70</accession>